<comment type="catalytic activity">
    <reaction evidence="1 7">
        <text>Hydrolysis of (1-&gt;4)-beta-linkages between N-acetylmuramic acid and N-acetyl-D-glucosamine residues in a peptidoglycan and between N-acetyl-D-glucosamine residues in chitodextrins.</text>
        <dbReference type="EC" id="3.2.1.17"/>
    </reaction>
</comment>
<evidence type="ECO:0000256" key="7">
    <source>
        <dbReference type="RuleBase" id="RU003788"/>
    </source>
</evidence>
<dbReference type="InterPro" id="IPR034690">
    <property type="entry name" value="Endolysin_T4_type"/>
</dbReference>
<proteinExistence type="inferred from homology"/>
<gene>
    <name evidence="8" type="ORF">H2LOC_010700</name>
</gene>
<dbReference type="SUPFAM" id="SSF53955">
    <property type="entry name" value="Lysozyme-like"/>
    <property type="match status" value="1"/>
</dbReference>
<keyword evidence="5" id="KW-1035">Host cytoplasm</keyword>
<evidence type="ECO:0000256" key="3">
    <source>
        <dbReference type="ARBA" id="ARBA00022638"/>
    </source>
</evidence>
<dbReference type="PANTHER" id="PTHR38107:SF3">
    <property type="entry name" value="LYSOZYME RRRD-RELATED"/>
    <property type="match status" value="1"/>
</dbReference>
<organism evidence="8 9">
    <name type="scientific">Methylocystis heyeri</name>
    <dbReference type="NCBI Taxonomy" id="391905"/>
    <lineage>
        <taxon>Bacteria</taxon>
        <taxon>Pseudomonadati</taxon>
        <taxon>Pseudomonadota</taxon>
        <taxon>Alphaproteobacteria</taxon>
        <taxon>Hyphomicrobiales</taxon>
        <taxon>Methylocystaceae</taxon>
        <taxon>Methylocystis</taxon>
    </lineage>
</organism>
<dbReference type="InterPro" id="IPR033907">
    <property type="entry name" value="Endolysin_autolysin"/>
</dbReference>
<dbReference type="CDD" id="cd00737">
    <property type="entry name" value="lyz_endolysin_autolysin"/>
    <property type="match status" value="1"/>
</dbReference>
<dbReference type="AlphaFoldDB" id="A0A6B8KGM4"/>
<dbReference type="InterPro" id="IPR023346">
    <property type="entry name" value="Lysozyme-like_dom_sf"/>
</dbReference>
<dbReference type="Pfam" id="PF00959">
    <property type="entry name" value="Phage_lysozyme"/>
    <property type="match status" value="1"/>
</dbReference>
<evidence type="ECO:0000313" key="8">
    <source>
        <dbReference type="EMBL" id="QGM46125.1"/>
    </source>
</evidence>
<dbReference type="HAMAP" id="MF_04110">
    <property type="entry name" value="ENDOLYSIN_T4"/>
    <property type="match status" value="1"/>
</dbReference>
<keyword evidence="6 7" id="KW-0326">Glycosidase</keyword>
<dbReference type="PANTHER" id="PTHR38107">
    <property type="match status" value="1"/>
</dbReference>
<dbReference type="Gene3D" id="1.10.530.40">
    <property type="match status" value="1"/>
</dbReference>
<dbReference type="GO" id="GO:0042742">
    <property type="term" value="P:defense response to bacterium"/>
    <property type="evidence" value="ECO:0007669"/>
    <property type="project" value="UniProtKB-KW"/>
</dbReference>
<keyword evidence="2 7" id="KW-0929">Antimicrobial</keyword>
<sequence length="271" mass="28918">MLSISPKGEAFIKSFEQCRLVAYADSGGVPTIGWGHTAKVGGPAVRVGQRITQEQADTLFNLDVARFERDVNKVVAMGVALAQHQFDALVSFHYNTGKLLSPKCSIVRLLKKGKHSMVPAVMLQYVNVNGKPLVGLKRRRLGEVGLWNMPDDGYDAPEPEYAGTGAIVDDVTGKGIFKSKIGNSAIGGAVLTGTDAANQWITDAGNTLTNFEATISSATLGNSSLGEILASAGGLVATTLSDPKALSLTVVALLCIAIWWWRYEHMEESLI</sequence>
<protein>
    <recommendedName>
        <fullName evidence="7">Lysozyme</fullName>
        <ecNumber evidence="7">3.2.1.17</ecNumber>
    </recommendedName>
</protein>
<dbReference type="GO" id="GO:0003796">
    <property type="term" value="F:lysozyme activity"/>
    <property type="evidence" value="ECO:0007669"/>
    <property type="project" value="UniProtKB-EC"/>
</dbReference>
<evidence type="ECO:0000256" key="1">
    <source>
        <dbReference type="ARBA" id="ARBA00000632"/>
    </source>
</evidence>
<dbReference type="EC" id="3.2.1.17" evidence="7"/>
<evidence type="ECO:0000256" key="2">
    <source>
        <dbReference type="ARBA" id="ARBA00022529"/>
    </source>
</evidence>
<dbReference type="GO" id="GO:0009253">
    <property type="term" value="P:peptidoglycan catabolic process"/>
    <property type="evidence" value="ECO:0007669"/>
    <property type="project" value="InterPro"/>
</dbReference>
<evidence type="ECO:0000256" key="4">
    <source>
        <dbReference type="ARBA" id="ARBA00022801"/>
    </source>
</evidence>
<dbReference type="RefSeq" id="WP_136496381.1">
    <property type="nucleotide sequence ID" value="NZ_CP046052.1"/>
</dbReference>
<dbReference type="KEGG" id="mhey:H2LOC_010700"/>
<keyword evidence="4 7" id="KW-0378">Hydrolase</keyword>
<evidence type="ECO:0000313" key="9">
    <source>
        <dbReference type="Proteomes" id="UP000309061"/>
    </source>
</evidence>
<dbReference type="InterPro" id="IPR051018">
    <property type="entry name" value="Bacteriophage_GH24"/>
</dbReference>
<dbReference type="Proteomes" id="UP000309061">
    <property type="component" value="Chromosome"/>
</dbReference>
<name>A0A6B8KGM4_9HYPH</name>
<keyword evidence="9" id="KW-1185">Reference proteome</keyword>
<comment type="similarity">
    <text evidence="7">Belongs to the glycosyl hydrolase 24 family.</text>
</comment>
<evidence type="ECO:0000256" key="6">
    <source>
        <dbReference type="ARBA" id="ARBA00023295"/>
    </source>
</evidence>
<dbReference type="GO" id="GO:0016998">
    <property type="term" value="P:cell wall macromolecule catabolic process"/>
    <property type="evidence" value="ECO:0007669"/>
    <property type="project" value="InterPro"/>
</dbReference>
<accession>A0A6B8KGM4</accession>
<evidence type="ECO:0000256" key="5">
    <source>
        <dbReference type="ARBA" id="ARBA00023200"/>
    </source>
</evidence>
<keyword evidence="3 7" id="KW-0081">Bacteriolytic enzyme</keyword>
<dbReference type="EMBL" id="CP046052">
    <property type="protein sequence ID" value="QGM46125.1"/>
    <property type="molecule type" value="Genomic_DNA"/>
</dbReference>
<reference evidence="8 9" key="1">
    <citation type="submission" date="2019-11" db="EMBL/GenBank/DDBJ databases">
        <title>The genome sequence of Methylocystis heyeri.</title>
        <authorList>
            <person name="Oshkin I.Y."/>
            <person name="Miroshnikov K."/>
            <person name="Dedysh S.N."/>
        </authorList>
    </citation>
    <scope>NUCLEOTIDE SEQUENCE [LARGE SCALE GENOMIC DNA]</scope>
    <source>
        <strain evidence="8 9">H2</strain>
    </source>
</reference>
<dbReference type="GO" id="GO:0031640">
    <property type="term" value="P:killing of cells of another organism"/>
    <property type="evidence" value="ECO:0007669"/>
    <property type="project" value="UniProtKB-KW"/>
</dbReference>
<dbReference type="OrthoDB" id="5327667at2"/>
<dbReference type="InterPro" id="IPR002196">
    <property type="entry name" value="Glyco_hydro_24"/>
</dbReference>
<dbReference type="InterPro" id="IPR023347">
    <property type="entry name" value="Lysozyme_dom_sf"/>
</dbReference>